<keyword evidence="5 7" id="KW-1133">Transmembrane helix</keyword>
<evidence type="ECO:0000259" key="8">
    <source>
        <dbReference type="Pfam" id="PF04039"/>
    </source>
</evidence>
<evidence type="ECO:0000259" key="9">
    <source>
        <dbReference type="Pfam" id="PF20501"/>
    </source>
</evidence>
<dbReference type="RefSeq" id="WP_083052944.1">
    <property type="nucleotide sequence ID" value="NZ_MWQY01000032.1"/>
</dbReference>
<evidence type="ECO:0000256" key="5">
    <source>
        <dbReference type="ARBA" id="ARBA00022989"/>
    </source>
</evidence>
<feature type="transmembrane region" description="Helical" evidence="7">
    <location>
        <begin position="102"/>
        <end position="121"/>
    </location>
</feature>
<feature type="domain" description="Na+/H+ antiporter MnhB subunit-related protein" evidence="8">
    <location>
        <begin position="103"/>
        <end position="220"/>
    </location>
</feature>
<comment type="caution">
    <text evidence="10">The sequence shown here is derived from an EMBL/GenBank/DDBJ whole genome shotgun (WGS) entry which is preliminary data.</text>
</comment>
<evidence type="ECO:0000313" key="11">
    <source>
        <dbReference type="Proteomes" id="UP000192343"/>
    </source>
</evidence>
<evidence type="ECO:0000256" key="4">
    <source>
        <dbReference type="ARBA" id="ARBA00022692"/>
    </source>
</evidence>
<dbReference type="OrthoDB" id="9798859at2"/>
<sequence>MIKRMSVLVLMVLLALVFFPLISGMQDRAEIGKLATAYLEQGVEDLNAANLVTSVIVSYRGLDTLGEVTVLFAAAAGIALVFSRKNERREKNHDERREPSELIKTGAGFLLPPIFIFGIYIFLHGHLTPGGGFQGGVIIASGVFYALVAGLREELSHGLLSALEMISGAGYVAMGLLGLWLAAGFLDPRFLPAGEFGSLFSAGAIPVIYTLIGVKVGAELSGVIDTMKRSRP</sequence>
<feature type="domain" description="MrpA C-terminal/MbhE" evidence="9">
    <location>
        <begin position="24"/>
        <end position="80"/>
    </location>
</feature>
<dbReference type="PANTHER" id="PTHR33932:SF4">
    <property type="entry name" value="NA(+)_H(+) ANTIPORTER SUBUNIT B"/>
    <property type="match status" value="1"/>
</dbReference>
<evidence type="ECO:0000256" key="3">
    <source>
        <dbReference type="ARBA" id="ARBA00022475"/>
    </source>
</evidence>
<evidence type="ECO:0000313" key="10">
    <source>
        <dbReference type="EMBL" id="ORC30295.1"/>
    </source>
</evidence>
<dbReference type="AlphaFoldDB" id="A0A1Y1RT58"/>
<dbReference type="Pfam" id="PF20501">
    <property type="entry name" value="MbhE"/>
    <property type="match status" value="1"/>
</dbReference>
<dbReference type="Pfam" id="PF04039">
    <property type="entry name" value="MnhB"/>
    <property type="match status" value="1"/>
</dbReference>
<name>A0A1Y1RT58_9SPIO</name>
<comment type="similarity">
    <text evidence="2">Belongs to the CPA3 antiporters (TC 2.A.63) subunit B family.</text>
</comment>
<accession>A0A1Y1RT58</accession>
<evidence type="ECO:0000256" key="1">
    <source>
        <dbReference type="ARBA" id="ARBA00004651"/>
    </source>
</evidence>
<feature type="transmembrane region" description="Helical" evidence="7">
    <location>
        <begin position="198"/>
        <end position="218"/>
    </location>
</feature>
<dbReference type="GO" id="GO:0005886">
    <property type="term" value="C:plasma membrane"/>
    <property type="evidence" value="ECO:0007669"/>
    <property type="project" value="UniProtKB-SubCell"/>
</dbReference>
<keyword evidence="3" id="KW-1003">Cell membrane</keyword>
<dbReference type="EMBL" id="MWQY01000032">
    <property type="protein sequence ID" value="ORC30295.1"/>
    <property type="molecule type" value="Genomic_DNA"/>
</dbReference>
<feature type="transmembrane region" description="Helical" evidence="7">
    <location>
        <begin position="133"/>
        <end position="151"/>
    </location>
</feature>
<dbReference type="PANTHER" id="PTHR33932">
    <property type="entry name" value="NA(+)/H(+) ANTIPORTER SUBUNIT B"/>
    <property type="match status" value="1"/>
</dbReference>
<keyword evidence="11" id="KW-1185">Reference proteome</keyword>
<feature type="transmembrane region" description="Helical" evidence="7">
    <location>
        <begin position="163"/>
        <end position="186"/>
    </location>
</feature>
<dbReference type="STRING" id="1963862.B4O97_18180"/>
<dbReference type="InterPro" id="IPR007182">
    <property type="entry name" value="MnhB"/>
</dbReference>
<proteinExistence type="inferred from homology"/>
<gene>
    <name evidence="10" type="ORF">B4O97_18180</name>
</gene>
<organism evidence="10 11">
    <name type="scientific">Marispirochaeta aestuarii</name>
    <dbReference type="NCBI Taxonomy" id="1963862"/>
    <lineage>
        <taxon>Bacteria</taxon>
        <taxon>Pseudomonadati</taxon>
        <taxon>Spirochaetota</taxon>
        <taxon>Spirochaetia</taxon>
        <taxon>Spirochaetales</taxon>
        <taxon>Spirochaetaceae</taxon>
        <taxon>Marispirochaeta</taxon>
    </lineage>
</organism>
<protein>
    <submittedName>
        <fullName evidence="10">Uncharacterized protein</fullName>
    </submittedName>
</protein>
<keyword evidence="6 7" id="KW-0472">Membrane</keyword>
<comment type="subcellular location">
    <subcellularLocation>
        <location evidence="1">Cell membrane</location>
        <topology evidence="1">Multi-pass membrane protein</topology>
    </subcellularLocation>
</comment>
<feature type="transmembrane region" description="Helical" evidence="7">
    <location>
        <begin position="64"/>
        <end position="82"/>
    </location>
</feature>
<reference evidence="10 11" key="1">
    <citation type="submission" date="2017-03" db="EMBL/GenBank/DDBJ databases">
        <title>Draft Genome sequence of Marispirochaeta sp. strain JC444.</title>
        <authorList>
            <person name="Shivani Y."/>
            <person name="Subhash Y."/>
            <person name="Sasikala C."/>
            <person name="Ramana C."/>
        </authorList>
    </citation>
    <scope>NUCLEOTIDE SEQUENCE [LARGE SCALE GENOMIC DNA]</scope>
    <source>
        <strain evidence="10 11">JC444</strain>
    </source>
</reference>
<dbReference type="InterPro" id="IPR046806">
    <property type="entry name" value="MrpA_C/MbhE"/>
</dbReference>
<evidence type="ECO:0000256" key="7">
    <source>
        <dbReference type="SAM" id="Phobius"/>
    </source>
</evidence>
<keyword evidence="4 7" id="KW-0812">Transmembrane</keyword>
<dbReference type="Proteomes" id="UP000192343">
    <property type="component" value="Unassembled WGS sequence"/>
</dbReference>
<evidence type="ECO:0000256" key="2">
    <source>
        <dbReference type="ARBA" id="ARBA00009425"/>
    </source>
</evidence>
<evidence type="ECO:0000256" key="6">
    <source>
        <dbReference type="ARBA" id="ARBA00023136"/>
    </source>
</evidence>
<dbReference type="InterPro" id="IPR050622">
    <property type="entry name" value="CPA3_antiporter_subunitB"/>
</dbReference>